<dbReference type="EMBL" id="JAGTXO010000032">
    <property type="protein sequence ID" value="KAG8460503.1"/>
    <property type="molecule type" value="Genomic_DNA"/>
</dbReference>
<name>A0A8J5X6L1_DIALT</name>
<evidence type="ECO:0000313" key="1">
    <source>
        <dbReference type="EMBL" id="KAG8460503.1"/>
    </source>
</evidence>
<evidence type="ECO:0000313" key="2">
    <source>
        <dbReference type="Proteomes" id="UP000751190"/>
    </source>
</evidence>
<organism evidence="1 2">
    <name type="scientific">Diacronema lutheri</name>
    <name type="common">Unicellular marine alga</name>
    <name type="synonym">Monochrysis lutheri</name>
    <dbReference type="NCBI Taxonomy" id="2081491"/>
    <lineage>
        <taxon>Eukaryota</taxon>
        <taxon>Haptista</taxon>
        <taxon>Haptophyta</taxon>
        <taxon>Pavlovophyceae</taxon>
        <taxon>Pavlovales</taxon>
        <taxon>Pavlovaceae</taxon>
        <taxon>Diacronema</taxon>
    </lineage>
</organism>
<dbReference type="Gene3D" id="3.30.530.20">
    <property type="match status" value="1"/>
</dbReference>
<sequence length="168" mass="18520">MGATRFCATHVVRAPVERVLAFYRAPDVLRRLTPPSVAVHVVSAEPLGENSVLEFDLGLPLVPRKVVAVRWRARHSGFESAHDAHGALVRHAFTDVMEAGPLAAWRHRHEFSRAELGGTRVRDVIDYAHHAGPRSWPARLAFNNASLSLLFAWRALVSRVLLGGRASA</sequence>
<accession>A0A8J5X6L1</accession>
<dbReference type="InterPro" id="IPR023393">
    <property type="entry name" value="START-like_dom_sf"/>
</dbReference>
<reference evidence="1" key="1">
    <citation type="submission" date="2021-05" db="EMBL/GenBank/DDBJ databases">
        <title>The genome of the haptophyte Pavlova lutheri (Diacronema luteri, Pavlovales) - a model for lipid biosynthesis in eukaryotic algae.</title>
        <authorList>
            <person name="Hulatt C.J."/>
            <person name="Posewitz M.C."/>
        </authorList>
    </citation>
    <scope>NUCLEOTIDE SEQUENCE</scope>
    <source>
        <strain evidence="1">NIVA-4/92</strain>
    </source>
</reference>
<dbReference type="AlphaFoldDB" id="A0A8J5X6L1"/>
<dbReference type="Proteomes" id="UP000751190">
    <property type="component" value="Unassembled WGS sequence"/>
</dbReference>
<dbReference type="SUPFAM" id="SSF55961">
    <property type="entry name" value="Bet v1-like"/>
    <property type="match status" value="1"/>
</dbReference>
<protein>
    <recommendedName>
        <fullName evidence="3">Coenzyme Q-binding protein COQ10 START domain-containing protein</fullName>
    </recommendedName>
</protein>
<proteinExistence type="predicted"/>
<keyword evidence="2" id="KW-1185">Reference proteome</keyword>
<evidence type="ECO:0008006" key="3">
    <source>
        <dbReference type="Google" id="ProtNLM"/>
    </source>
</evidence>
<gene>
    <name evidence="1" type="ORF">KFE25_013153</name>
</gene>
<dbReference type="OMA" id="TRFCATH"/>
<comment type="caution">
    <text evidence="1">The sequence shown here is derived from an EMBL/GenBank/DDBJ whole genome shotgun (WGS) entry which is preliminary data.</text>
</comment>